<keyword evidence="3 13" id="KW-0575">Peroxidase</keyword>
<feature type="domain" description="Thioredoxin" evidence="12">
    <location>
        <begin position="3"/>
        <end position="180"/>
    </location>
</feature>
<dbReference type="Proteomes" id="UP001595840">
    <property type="component" value="Unassembled WGS sequence"/>
</dbReference>
<dbReference type="EMBL" id="JBHSCX010000020">
    <property type="protein sequence ID" value="MFC4363560.1"/>
    <property type="molecule type" value="Genomic_DNA"/>
</dbReference>
<proteinExistence type="inferred from homology"/>
<dbReference type="GO" id="GO:0140824">
    <property type="term" value="F:thioredoxin-dependent peroxiredoxin activity"/>
    <property type="evidence" value="ECO:0007669"/>
    <property type="project" value="UniProtKB-EC"/>
</dbReference>
<dbReference type="Pfam" id="PF00578">
    <property type="entry name" value="AhpC-TSA"/>
    <property type="match status" value="1"/>
</dbReference>
<sequence>MRLITPHQGLNFATKDIYGKPFSLKSFRGKRVMLSFFRDAACPFCHLRVYELSQNYQHWQDQNLEVIAVFSDTPAQVRRFVANHPRPFTMLADPKLALYNHYGVEQSGTALLKALVLKLPRIIRGFMLGAKPSNNPHVKLVPADFLIDEDGAIQQAWYGRDTSDHIPLAQVQAFIDTASRTSSHTPKFA</sequence>
<gene>
    <name evidence="13" type="ORF">ACFOX3_14690</name>
</gene>
<evidence type="ECO:0000259" key="12">
    <source>
        <dbReference type="PROSITE" id="PS51352"/>
    </source>
</evidence>
<evidence type="ECO:0000256" key="3">
    <source>
        <dbReference type="ARBA" id="ARBA00022559"/>
    </source>
</evidence>
<evidence type="ECO:0000313" key="14">
    <source>
        <dbReference type="Proteomes" id="UP001595840"/>
    </source>
</evidence>
<comment type="similarity">
    <text evidence="9">Belongs to the peroxiredoxin family. BCP/PrxQ subfamily.</text>
</comment>
<organism evidence="13 14">
    <name type="scientific">Simiduia curdlanivorans</name>
    <dbReference type="NCBI Taxonomy" id="1492769"/>
    <lineage>
        <taxon>Bacteria</taxon>
        <taxon>Pseudomonadati</taxon>
        <taxon>Pseudomonadota</taxon>
        <taxon>Gammaproteobacteria</taxon>
        <taxon>Cellvibrionales</taxon>
        <taxon>Cellvibrionaceae</taxon>
        <taxon>Simiduia</taxon>
    </lineage>
</organism>
<comment type="function">
    <text evidence="1">Thiol-specific peroxidase that catalyzes the reduction of hydrogen peroxide and organic hydroperoxides to water and alcohols, respectively. Plays a role in cell protection against oxidative stress by detoxifying peroxides and as sensor of hydrogen peroxide-mediated signaling events.</text>
</comment>
<dbReference type="Gene3D" id="3.40.30.10">
    <property type="entry name" value="Glutaredoxin"/>
    <property type="match status" value="1"/>
</dbReference>
<dbReference type="EC" id="1.11.1.24" evidence="2"/>
<dbReference type="InterPro" id="IPR050924">
    <property type="entry name" value="Peroxiredoxin_BCP/PrxQ"/>
</dbReference>
<dbReference type="PROSITE" id="PS51352">
    <property type="entry name" value="THIOREDOXIN_2"/>
    <property type="match status" value="1"/>
</dbReference>
<dbReference type="InterPro" id="IPR036249">
    <property type="entry name" value="Thioredoxin-like_sf"/>
</dbReference>
<dbReference type="InterPro" id="IPR013766">
    <property type="entry name" value="Thioredoxin_domain"/>
</dbReference>
<dbReference type="PANTHER" id="PTHR42801:SF4">
    <property type="entry name" value="AHPC_TSA FAMILY PROTEIN"/>
    <property type="match status" value="1"/>
</dbReference>
<keyword evidence="14" id="KW-1185">Reference proteome</keyword>
<evidence type="ECO:0000256" key="7">
    <source>
        <dbReference type="ARBA" id="ARBA00023284"/>
    </source>
</evidence>
<keyword evidence="7" id="KW-0676">Redox-active center</keyword>
<comment type="catalytic activity">
    <reaction evidence="11">
        <text>a hydroperoxide + [thioredoxin]-dithiol = an alcohol + [thioredoxin]-disulfide + H2O</text>
        <dbReference type="Rhea" id="RHEA:62620"/>
        <dbReference type="Rhea" id="RHEA-COMP:10698"/>
        <dbReference type="Rhea" id="RHEA-COMP:10700"/>
        <dbReference type="ChEBI" id="CHEBI:15377"/>
        <dbReference type="ChEBI" id="CHEBI:29950"/>
        <dbReference type="ChEBI" id="CHEBI:30879"/>
        <dbReference type="ChEBI" id="CHEBI:35924"/>
        <dbReference type="ChEBI" id="CHEBI:50058"/>
        <dbReference type="EC" id="1.11.1.24"/>
    </reaction>
</comment>
<reference evidence="14" key="1">
    <citation type="journal article" date="2019" name="Int. J. Syst. Evol. Microbiol.">
        <title>The Global Catalogue of Microorganisms (GCM) 10K type strain sequencing project: providing services to taxonomists for standard genome sequencing and annotation.</title>
        <authorList>
            <consortium name="The Broad Institute Genomics Platform"/>
            <consortium name="The Broad Institute Genome Sequencing Center for Infectious Disease"/>
            <person name="Wu L."/>
            <person name="Ma J."/>
        </authorList>
    </citation>
    <scope>NUCLEOTIDE SEQUENCE [LARGE SCALE GENOMIC DNA]</scope>
    <source>
        <strain evidence="14">CECT 8570</strain>
    </source>
</reference>
<dbReference type="PANTHER" id="PTHR42801">
    <property type="entry name" value="THIOREDOXIN-DEPENDENT PEROXIDE REDUCTASE"/>
    <property type="match status" value="1"/>
</dbReference>
<evidence type="ECO:0000256" key="11">
    <source>
        <dbReference type="ARBA" id="ARBA00049091"/>
    </source>
</evidence>
<evidence type="ECO:0000256" key="8">
    <source>
        <dbReference type="ARBA" id="ARBA00032824"/>
    </source>
</evidence>
<keyword evidence="6" id="KW-1015">Disulfide bond</keyword>
<keyword evidence="4" id="KW-0049">Antioxidant</keyword>
<dbReference type="InterPro" id="IPR000866">
    <property type="entry name" value="AhpC/TSA"/>
</dbReference>
<comment type="caution">
    <text evidence="13">The sequence shown here is derived from an EMBL/GenBank/DDBJ whole genome shotgun (WGS) entry which is preliminary data.</text>
</comment>
<dbReference type="SUPFAM" id="SSF52833">
    <property type="entry name" value="Thioredoxin-like"/>
    <property type="match status" value="1"/>
</dbReference>
<protein>
    <recommendedName>
        <fullName evidence="2">thioredoxin-dependent peroxiredoxin</fullName>
        <ecNumber evidence="2">1.11.1.24</ecNumber>
    </recommendedName>
    <alternativeName>
        <fullName evidence="8">Thioredoxin peroxidase</fullName>
    </alternativeName>
    <alternativeName>
        <fullName evidence="10">Thioredoxin-dependent peroxiredoxin Bcp</fullName>
    </alternativeName>
</protein>
<evidence type="ECO:0000256" key="5">
    <source>
        <dbReference type="ARBA" id="ARBA00023002"/>
    </source>
</evidence>
<evidence type="ECO:0000313" key="13">
    <source>
        <dbReference type="EMBL" id="MFC4363560.1"/>
    </source>
</evidence>
<evidence type="ECO:0000256" key="10">
    <source>
        <dbReference type="ARBA" id="ARBA00042639"/>
    </source>
</evidence>
<evidence type="ECO:0000256" key="4">
    <source>
        <dbReference type="ARBA" id="ARBA00022862"/>
    </source>
</evidence>
<dbReference type="RefSeq" id="WP_290261470.1">
    <property type="nucleotide sequence ID" value="NZ_JAUFQG010000004.1"/>
</dbReference>
<evidence type="ECO:0000256" key="2">
    <source>
        <dbReference type="ARBA" id="ARBA00013017"/>
    </source>
</evidence>
<accession>A0ABV8V6M0</accession>
<evidence type="ECO:0000256" key="1">
    <source>
        <dbReference type="ARBA" id="ARBA00003330"/>
    </source>
</evidence>
<evidence type="ECO:0000256" key="9">
    <source>
        <dbReference type="ARBA" id="ARBA00038489"/>
    </source>
</evidence>
<evidence type="ECO:0000256" key="6">
    <source>
        <dbReference type="ARBA" id="ARBA00023157"/>
    </source>
</evidence>
<keyword evidence="5 13" id="KW-0560">Oxidoreductase</keyword>
<name>A0ABV8V6M0_9GAMM</name>